<evidence type="ECO:0000313" key="4">
    <source>
        <dbReference type="Proteomes" id="UP000318416"/>
    </source>
</evidence>
<comment type="caution">
    <text evidence="3">The sequence shown here is derived from an EMBL/GenBank/DDBJ whole genome shotgun (WGS) entry which is preliminary data.</text>
</comment>
<evidence type="ECO:0000313" key="3">
    <source>
        <dbReference type="EMBL" id="TWE17886.1"/>
    </source>
</evidence>
<protein>
    <submittedName>
        <fullName evidence="3">Uncharacterized protein DUF3291</fullName>
    </submittedName>
</protein>
<dbReference type="AlphaFoldDB" id="A0A561EQJ7"/>
<dbReference type="Gene3D" id="3.30.70.100">
    <property type="match status" value="1"/>
</dbReference>
<sequence length="133" mass="14519">MLTLPWAAGPAAGTDQAEVTVLASELQVRSLRHVPGFLLASLRAFQQARKSPGALGATLRTSPLRGTFWTLSAWESREAINAYVMAEPHRTVMKSLRPVVAATVFTTWEAPAGAPPGWAEADRRIEEQRQRTP</sequence>
<evidence type="ECO:0000256" key="1">
    <source>
        <dbReference type="SAM" id="MobiDB-lite"/>
    </source>
</evidence>
<organism evidence="3 4">
    <name type="scientific">Kitasatospora atroaurantiaca</name>
    <dbReference type="NCBI Taxonomy" id="285545"/>
    <lineage>
        <taxon>Bacteria</taxon>
        <taxon>Bacillati</taxon>
        <taxon>Actinomycetota</taxon>
        <taxon>Actinomycetes</taxon>
        <taxon>Kitasatosporales</taxon>
        <taxon>Streptomycetaceae</taxon>
        <taxon>Kitasatospora</taxon>
    </lineage>
</organism>
<dbReference type="RefSeq" id="WP_145790856.1">
    <property type="nucleotide sequence ID" value="NZ_BAAABR010000007.1"/>
</dbReference>
<proteinExistence type="predicted"/>
<dbReference type="Proteomes" id="UP000318416">
    <property type="component" value="Unassembled WGS sequence"/>
</dbReference>
<reference evidence="3 4" key="1">
    <citation type="submission" date="2019-06" db="EMBL/GenBank/DDBJ databases">
        <title>Sequencing the genomes of 1000 actinobacteria strains.</title>
        <authorList>
            <person name="Klenk H.-P."/>
        </authorList>
    </citation>
    <scope>NUCLEOTIDE SEQUENCE [LARGE SCALE GENOMIC DNA]</scope>
    <source>
        <strain evidence="3 4">DSM 41649</strain>
    </source>
</reference>
<keyword evidence="4" id="KW-1185">Reference proteome</keyword>
<dbReference type="EMBL" id="VIVR01000001">
    <property type="protein sequence ID" value="TWE17886.1"/>
    <property type="molecule type" value="Genomic_DNA"/>
</dbReference>
<name>A0A561EQJ7_9ACTN</name>
<gene>
    <name evidence="3" type="ORF">FB465_2925</name>
</gene>
<feature type="domain" description="DUF3291" evidence="2">
    <location>
        <begin position="60"/>
        <end position="130"/>
    </location>
</feature>
<dbReference type="InterPro" id="IPR021708">
    <property type="entry name" value="DUF3291"/>
</dbReference>
<evidence type="ECO:0000259" key="2">
    <source>
        <dbReference type="Pfam" id="PF11695"/>
    </source>
</evidence>
<feature type="compositionally biased region" description="Basic and acidic residues" evidence="1">
    <location>
        <begin position="120"/>
        <end position="133"/>
    </location>
</feature>
<accession>A0A561EQJ7</accession>
<feature type="region of interest" description="Disordered" evidence="1">
    <location>
        <begin position="113"/>
        <end position="133"/>
    </location>
</feature>
<dbReference type="Pfam" id="PF11695">
    <property type="entry name" value="DUF3291"/>
    <property type="match status" value="1"/>
</dbReference>
<dbReference type="InterPro" id="IPR011008">
    <property type="entry name" value="Dimeric_a/b-barrel"/>
</dbReference>
<dbReference type="OrthoDB" id="3214999at2"/>
<dbReference type="SUPFAM" id="SSF54909">
    <property type="entry name" value="Dimeric alpha+beta barrel"/>
    <property type="match status" value="1"/>
</dbReference>